<reference evidence="2" key="1">
    <citation type="journal article" date="2008" name="Nat. Genet.">
        <title>The Pristionchus pacificus genome provides a unique perspective on nematode lifestyle and parasitism.</title>
        <authorList>
            <person name="Dieterich C."/>
            <person name="Clifton S.W."/>
            <person name="Schuster L.N."/>
            <person name="Chinwalla A."/>
            <person name="Delehaunty K."/>
            <person name="Dinkelacker I."/>
            <person name="Fulton L."/>
            <person name="Fulton R."/>
            <person name="Godfrey J."/>
            <person name="Minx P."/>
            <person name="Mitreva M."/>
            <person name="Roeseler W."/>
            <person name="Tian H."/>
            <person name="Witte H."/>
            <person name="Yang S.P."/>
            <person name="Wilson R.K."/>
            <person name="Sommer R.J."/>
        </authorList>
    </citation>
    <scope>NUCLEOTIDE SEQUENCE [LARGE SCALE GENOMIC DNA]</scope>
    <source>
        <strain evidence="2">PS312</strain>
    </source>
</reference>
<accession>A0A2A6CQ79</accession>
<name>A0A2A6CQ79_PRIPA</name>
<keyword evidence="2" id="KW-1185">Reference proteome</keyword>
<sequence length="174" mass="18390">MRTEDIVSLPCLFFWTLRPITAKPTFTFNYSAPLGWTWNTAALAVGGQSLSEQLAQSRINTDIESAVIDAVSSYGFSTSGVVVRNAVRPDNIVVSPPGTCSKAYGQENGAVTKKCLAGNVALSAASLYSKESSIDVTSPVALAKSNWENIATKVFASLTTKAGVKFYGPITVTA</sequence>
<evidence type="ECO:0000313" key="2">
    <source>
        <dbReference type="Proteomes" id="UP000005239"/>
    </source>
</evidence>
<evidence type="ECO:0000313" key="1">
    <source>
        <dbReference type="EnsemblMetazoa" id="PPA23128.1"/>
    </source>
</evidence>
<protein>
    <submittedName>
        <fullName evidence="1">Uncharacterized protein</fullName>
    </submittedName>
</protein>
<organism evidence="1 2">
    <name type="scientific">Pristionchus pacificus</name>
    <name type="common">Parasitic nematode worm</name>
    <dbReference type="NCBI Taxonomy" id="54126"/>
    <lineage>
        <taxon>Eukaryota</taxon>
        <taxon>Metazoa</taxon>
        <taxon>Ecdysozoa</taxon>
        <taxon>Nematoda</taxon>
        <taxon>Chromadorea</taxon>
        <taxon>Rhabditida</taxon>
        <taxon>Rhabditina</taxon>
        <taxon>Diplogasteromorpha</taxon>
        <taxon>Diplogasteroidea</taxon>
        <taxon>Neodiplogasteridae</taxon>
        <taxon>Pristionchus</taxon>
    </lineage>
</organism>
<dbReference type="AlphaFoldDB" id="A0A2A6CQ79"/>
<gene>
    <name evidence="1" type="primary">WBGene00112682</name>
</gene>
<dbReference type="EnsemblMetazoa" id="PPA23128.1">
    <property type="protein sequence ID" value="PPA23128.1"/>
    <property type="gene ID" value="WBGene00112682"/>
</dbReference>
<dbReference type="Proteomes" id="UP000005239">
    <property type="component" value="Unassembled WGS sequence"/>
</dbReference>
<reference evidence="1" key="2">
    <citation type="submission" date="2022-06" db="UniProtKB">
        <authorList>
            <consortium name="EnsemblMetazoa"/>
        </authorList>
    </citation>
    <scope>IDENTIFICATION</scope>
    <source>
        <strain evidence="1">PS312</strain>
    </source>
</reference>
<dbReference type="OrthoDB" id="5835135at2759"/>
<accession>A0A8R1YHK5</accession>
<proteinExistence type="predicted"/>